<organism evidence="1 2">
    <name type="scientific">Kolteria novifilia</name>
    <dbReference type="NCBI Taxonomy" id="2527975"/>
    <lineage>
        <taxon>Bacteria</taxon>
        <taxon>Pseudomonadati</taxon>
        <taxon>Planctomycetota</taxon>
        <taxon>Planctomycetia</taxon>
        <taxon>Kolteriales</taxon>
        <taxon>Kolteriaceae</taxon>
        <taxon>Kolteria</taxon>
    </lineage>
</organism>
<accession>A0A518B0I6</accession>
<evidence type="ECO:0000313" key="1">
    <source>
        <dbReference type="EMBL" id="QDU60498.1"/>
    </source>
</evidence>
<gene>
    <name evidence="1" type="ORF">Pan216_13390</name>
</gene>
<reference evidence="1 2" key="1">
    <citation type="submission" date="2019-02" db="EMBL/GenBank/DDBJ databases">
        <title>Deep-cultivation of Planctomycetes and their phenomic and genomic characterization uncovers novel biology.</title>
        <authorList>
            <person name="Wiegand S."/>
            <person name="Jogler M."/>
            <person name="Boedeker C."/>
            <person name="Pinto D."/>
            <person name="Vollmers J."/>
            <person name="Rivas-Marin E."/>
            <person name="Kohn T."/>
            <person name="Peeters S.H."/>
            <person name="Heuer A."/>
            <person name="Rast P."/>
            <person name="Oberbeckmann S."/>
            <person name="Bunk B."/>
            <person name="Jeske O."/>
            <person name="Meyerdierks A."/>
            <person name="Storesund J.E."/>
            <person name="Kallscheuer N."/>
            <person name="Luecker S."/>
            <person name="Lage O.M."/>
            <person name="Pohl T."/>
            <person name="Merkel B.J."/>
            <person name="Hornburger P."/>
            <person name="Mueller R.-W."/>
            <person name="Bruemmer F."/>
            <person name="Labrenz M."/>
            <person name="Spormann A.M."/>
            <person name="Op den Camp H."/>
            <person name="Overmann J."/>
            <person name="Amann R."/>
            <person name="Jetten M.S.M."/>
            <person name="Mascher T."/>
            <person name="Medema M.H."/>
            <person name="Devos D.P."/>
            <person name="Kaster A.-K."/>
            <person name="Ovreas L."/>
            <person name="Rohde M."/>
            <person name="Galperin M.Y."/>
            <person name="Jogler C."/>
        </authorList>
    </citation>
    <scope>NUCLEOTIDE SEQUENCE [LARGE SCALE GENOMIC DNA]</scope>
    <source>
        <strain evidence="1 2">Pan216</strain>
    </source>
</reference>
<dbReference type="RefSeq" id="WP_145256429.1">
    <property type="nucleotide sequence ID" value="NZ_CP036279.1"/>
</dbReference>
<sequence length="68" mass="7667">MAEAPQSSQQAQKSVQQFQQLLPLTLAIAGLPTNELGKHFNEDQMDVRSQQIKTAYKIARRLIKDVSQ</sequence>
<dbReference type="EMBL" id="CP036279">
    <property type="protein sequence ID" value="QDU60498.1"/>
    <property type="molecule type" value="Genomic_DNA"/>
</dbReference>
<dbReference type="KEGG" id="knv:Pan216_13390"/>
<name>A0A518B0I6_9BACT</name>
<proteinExistence type="predicted"/>
<keyword evidence="2" id="KW-1185">Reference proteome</keyword>
<protein>
    <submittedName>
        <fullName evidence="1">Uncharacterized protein</fullName>
    </submittedName>
</protein>
<evidence type="ECO:0000313" key="2">
    <source>
        <dbReference type="Proteomes" id="UP000317093"/>
    </source>
</evidence>
<dbReference type="AlphaFoldDB" id="A0A518B0I6"/>
<dbReference type="OrthoDB" id="284581at2"/>
<dbReference type="Proteomes" id="UP000317093">
    <property type="component" value="Chromosome"/>
</dbReference>